<dbReference type="Pfam" id="PF02358">
    <property type="entry name" value="Trehalose_PPase"/>
    <property type="match status" value="1"/>
</dbReference>
<comment type="caution">
    <text evidence="3">The sequence shown here is derived from an EMBL/GenBank/DDBJ whole genome shotgun (WGS) entry which is preliminary data.</text>
</comment>
<dbReference type="FunFam" id="3.40.50.2000:FF:000113">
    <property type="entry name" value="Alpha,alpha-trehalose-phosphate synthase"/>
    <property type="match status" value="1"/>
</dbReference>
<dbReference type="SUPFAM" id="SSF56784">
    <property type="entry name" value="HAD-like"/>
    <property type="match status" value="1"/>
</dbReference>
<name>A0A5N5TLI4_9CRUS</name>
<dbReference type="CDD" id="cd01627">
    <property type="entry name" value="HAD_TPP"/>
    <property type="match status" value="1"/>
</dbReference>
<keyword evidence="4" id="KW-1185">Reference proteome</keyword>
<dbReference type="Gene3D" id="3.40.50.1000">
    <property type="entry name" value="HAD superfamily/HAD-like"/>
    <property type="match status" value="1"/>
</dbReference>
<dbReference type="GO" id="GO:0004805">
    <property type="term" value="F:trehalose-phosphatase activity"/>
    <property type="evidence" value="ECO:0007669"/>
    <property type="project" value="TreeGrafter"/>
</dbReference>
<dbReference type="NCBIfam" id="TIGR00685">
    <property type="entry name" value="T6PP"/>
    <property type="match status" value="1"/>
</dbReference>
<dbReference type="SUPFAM" id="SSF53756">
    <property type="entry name" value="UDP-Glycosyltransferase/glycogen phosphorylase"/>
    <property type="match status" value="1"/>
</dbReference>
<dbReference type="Pfam" id="PF00982">
    <property type="entry name" value="Glyco_transf_20"/>
    <property type="match status" value="1"/>
</dbReference>
<dbReference type="OrthoDB" id="755951at2759"/>
<accession>A0A5N5TLI4</accession>
<dbReference type="Gene3D" id="3.30.70.1020">
    <property type="entry name" value="Trehalose-6-phosphate phosphatase related protein, domain 2"/>
    <property type="match status" value="1"/>
</dbReference>
<dbReference type="GO" id="GO:0005992">
    <property type="term" value="P:trehalose biosynthetic process"/>
    <property type="evidence" value="ECO:0007669"/>
    <property type="project" value="InterPro"/>
</dbReference>
<dbReference type="NCBIfam" id="TIGR01484">
    <property type="entry name" value="HAD-SF-IIB"/>
    <property type="match status" value="1"/>
</dbReference>
<dbReference type="InterPro" id="IPR001830">
    <property type="entry name" value="Glyco_trans_20"/>
</dbReference>
<dbReference type="InterPro" id="IPR006379">
    <property type="entry name" value="HAD-SF_hydro_IIB"/>
</dbReference>
<dbReference type="PANTHER" id="PTHR10788:SF106">
    <property type="entry name" value="BCDNA.GH08860"/>
    <property type="match status" value="1"/>
</dbReference>
<evidence type="ECO:0000313" key="4">
    <source>
        <dbReference type="Proteomes" id="UP000326759"/>
    </source>
</evidence>
<proteinExistence type="inferred from homology"/>
<dbReference type="InterPro" id="IPR036412">
    <property type="entry name" value="HAD-like_sf"/>
</dbReference>
<dbReference type="PANTHER" id="PTHR10788">
    <property type="entry name" value="TREHALOSE-6-PHOSPHATE SYNTHASE"/>
    <property type="match status" value="1"/>
</dbReference>
<dbReference type="Gene3D" id="3.40.50.2000">
    <property type="entry name" value="Glycogen Phosphorylase B"/>
    <property type="match status" value="2"/>
</dbReference>
<gene>
    <name evidence="3" type="primary">tpsp_0</name>
    <name evidence="3" type="ORF">Anas_01230</name>
</gene>
<dbReference type="InterPro" id="IPR003337">
    <property type="entry name" value="Trehalose_PPase"/>
</dbReference>
<dbReference type="GO" id="GO:0003825">
    <property type="term" value="F:alpha,alpha-trehalose-phosphate synthase (UDP-forming) activity"/>
    <property type="evidence" value="ECO:0007669"/>
    <property type="project" value="TreeGrafter"/>
</dbReference>
<reference evidence="3 4" key="1">
    <citation type="journal article" date="2019" name="PLoS Biol.">
        <title>Sex chromosomes control vertical transmission of feminizing Wolbachia symbionts in an isopod.</title>
        <authorList>
            <person name="Becking T."/>
            <person name="Chebbi M.A."/>
            <person name="Giraud I."/>
            <person name="Moumen B."/>
            <person name="Laverre T."/>
            <person name="Caubet Y."/>
            <person name="Peccoud J."/>
            <person name="Gilbert C."/>
            <person name="Cordaux R."/>
        </authorList>
    </citation>
    <scope>NUCLEOTIDE SEQUENCE [LARGE SCALE GENOMIC DNA]</scope>
    <source>
        <strain evidence="3">ANa2</strain>
        <tissue evidence="3">Whole body excluding digestive tract and cuticle</tissue>
    </source>
</reference>
<dbReference type="FunFam" id="3.40.50.2000:FF:000150">
    <property type="entry name" value="Trehalose-6-phosphate synthase"/>
    <property type="match status" value="1"/>
</dbReference>
<dbReference type="AlphaFoldDB" id="A0A5N5TLI4"/>
<protein>
    <submittedName>
        <fullName evidence="3">Bifunctional trehalose-6-phosphate synthase/phosphatase</fullName>
    </submittedName>
</protein>
<dbReference type="EMBL" id="SEYY01000531">
    <property type="protein sequence ID" value="KAB7507035.1"/>
    <property type="molecule type" value="Genomic_DNA"/>
</dbReference>
<evidence type="ECO:0000256" key="1">
    <source>
        <dbReference type="ARBA" id="ARBA00005409"/>
    </source>
</evidence>
<dbReference type="FunFam" id="3.40.50.1000:FF:000324">
    <property type="entry name" value="Putative Alpha,alpha-trehalose-phosphate synthase"/>
    <property type="match status" value="1"/>
</dbReference>
<comment type="similarity">
    <text evidence="1">In the N-terminal section; belongs to the glycosyltransferase 20 family.</text>
</comment>
<dbReference type="Proteomes" id="UP000326759">
    <property type="component" value="Unassembled WGS sequence"/>
</dbReference>
<comment type="similarity">
    <text evidence="2">In the C-terminal section; belongs to the trehalose phosphatase family.</text>
</comment>
<organism evidence="3 4">
    <name type="scientific">Armadillidium nasatum</name>
    <dbReference type="NCBI Taxonomy" id="96803"/>
    <lineage>
        <taxon>Eukaryota</taxon>
        <taxon>Metazoa</taxon>
        <taxon>Ecdysozoa</taxon>
        <taxon>Arthropoda</taxon>
        <taxon>Crustacea</taxon>
        <taxon>Multicrustacea</taxon>
        <taxon>Malacostraca</taxon>
        <taxon>Eumalacostraca</taxon>
        <taxon>Peracarida</taxon>
        <taxon>Isopoda</taxon>
        <taxon>Oniscidea</taxon>
        <taxon>Crinocheta</taxon>
        <taxon>Armadillidiidae</taxon>
        <taxon>Armadillidium</taxon>
    </lineage>
</organism>
<evidence type="ECO:0000256" key="2">
    <source>
        <dbReference type="ARBA" id="ARBA00006330"/>
    </source>
</evidence>
<dbReference type="InterPro" id="IPR023214">
    <property type="entry name" value="HAD_sf"/>
</dbReference>
<dbReference type="CDD" id="cd03788">
    <property type="entry name" value="GT20_TPS"/>
    <property type="match status" value="1"/>
</dbReference>
<sequence>MPIRSTSPMVVVSNRLPFTLAKNAETGKLERKISAGGLVTAVAPVVVEAGGLWVGWPGIYSENGLIEIPEADPNDQSPTAGLKTSQVIAVDLKKEMFDKYYNGCCNACFWPLFHSMPDRAIFEGDKWEAYKIVNEEFARLTVQAIRQLKDKFPNSIPLVWIHDYHLMVAANHIRDMCDEEGLRVKMAFFLHIPFPSWDIMRLFPWEDELLQGILGCDSIGFHVEDYCLNFVDCCKRRLGCRVDRDKMLVEHNNRTVEINPLPISIPYERFMKLAEEAKSVLEVDDNKQLLLGVDRLDYTKGLVHRIKAFEHLLEKYPEHKENVIFFQVAVPSRTDVLVYQELKEELDQLIGSVNGKFSTPNWSPIRYIYGCVSQDQLAGFYRDASVAVVTPLRDGMNLVAKEFVACQTQEPGVLVLSPFAGSAESMREALLVNPYETNEFADILHRALTLPKDEREVRMIKLRNRERTHDVNYWLRCFLKSVECLEDENKTISHLAPIGEEDFGQFLSKYVTESTNLAILLDYDGTLAPLQSHPDLAVLPSETKAVLQRLANLPDVHVAIISGRSVTNVKEMVGIEGVTYAGNHGLEIIHPDGTVFTPTIPHDYEVRLKDLKEKLKDSCKHGAWVEDKGSVITYHYIQVPKEDLNDVLPSARLAFKNSGIKLNQSHNAFEARPCINWDKGRAAIHILRTLFGVDWSDRVSTIFAGDDTTDEDAIQALQGMAITFRITQSKNVKTAATHRLPNVNAVFKMLKWIARRLEKREASLVNPR</sequence>
<dbReference type="GO" id="GO:0005829">
    <property type="term" value="C:cytosol"/>
    <property type="evidence" value="ECO:0007669"/>
    <property type="project" value="TreeGrafter"/>
</dbReference>
<evidence type="ECO:0000313" key="3">
    <source>
        <dbReference type="EMBL" id="KAB7507035.1"/>
    </source>
</evidence>